<keyword evidence="1" id="KW-0812">Transmembrane</keyword>
<organism evidence="2 3">
    <name type="scientific">Steinernema hermaphroditum</name>
    <dbReference type="NCBI Taxonomy" id="289476"/>
    <lineage>
        <taxon>Eukaryota</taxon>
        <taxon>Metazoa</taxon>
        <taxon>Ecdysozoa</taxon>
        <taxon>Nematoda</taxon>
        <taxon>Chromadorea</taxon>
        <taxon>Rhabditida</taxon>
        <taxon>Tylenchina</taxon>
        <taxon>Panagrolaimomorpha</taxon>
        <taxon>Strongyloidoidea</taxon>
        <taxon>Steinernematidae</taxon>
        <taxon>Steinernema</taxon>
    </lineage>
</organism>
<sequence length="299" mass="33370">MLHETYLTIMALSYCSTFLLSYVAIKTCTKKTRHFTYYVLNIIVHHSLITLLLTLFLQPEFLEEVLCFRIHGVVTLLPSSAINFFLTITVALVATTFLSYVHISLYHLLSLRHRSLSAMMCSPKCFPAVCVVYVISAAMTFCVVYVSLYFETQDSSDPRVICFQAPFSSIMTLFGAVFVGVVTLVGLATIGCTVSVLHKSQTSIKKDIRGVMKSLVIFALIPISMVAVPLCPVLVWSALTQRSSSFAITANFCVFVATFEYTVMTCAAILLIRPYNRATRRLVRLVVRRCAIVGVEQCF</sequence>
<feature type="transmembrane region" description="Helical" evidence="1">
    <location>
        <begin position="130"/>
        <end position="150"/>
    </location>
</feature>
<feature type="transmembrane region" description="Helical" evidence="1">
    <location>
        <begin position="37"/>
        <end position="57"/>
    </location>
</feature>
<proteinExistence type="predicted"/>
<evidence type="ECO:0000313" key="2">
    <source>
        <dbReference type="EMBL" id="KAK0416036.1"/>
    </source>
</evidence>
<feature type="transmembrane region" description="Helical" evidence="1">
    <location>
        <begin position="215"/>
        <end position="239"/>
    </location>
</feature>
<feature type="transmembrane region" description="Helical" evidence="1">
    <location>
        <begin position="84"/>
        <end position="109"/>
    </location>
</feature>
<feature type="transmembrane region" description="Helical" evidence="1">
    <location>
        <begin position="170"/>
        <end position="194"/>
    </location>
</feature>
<evidence type="ECO:0000256" key="1">
    <source>
        <dbReference type="SAM" id="Phobius"/>
    </source>
</evidence>
<feature type="transmembrane region" description="Helical" evidence="1">
    <location>
        <begin position="245"/>
        <end position="272"/>
    </location>
</feature>
<dbReference type="EMBL" id="JAUCMV010000002">
    <property type="protein sequence ID" value="KAK0416036.1"/>
    <property type="molecule type" value="Genomic_DNA"/>
</dbReference>
<keyword evidence="1" id="KW-1133">Transmembrane helix</keyword>
<feature type="transmembrane region" description="Helical" evidence="1">
    <location>
        <begin position="6"/>
        <end position="25"/>
    </location>
</feature>
<dbReference type="AlphaFoldDB" id="A0AA39I326"/>
<protein>
    <submittedName>
        <fullName evidence="2">Uncharacterized protein</fullName>
    </submittedName>
</protein>
<gene>
    <name evidence="2" type="ORF">QR680_012261</name>
</gene>
<comment type="caution">
    <text evidence="2">The sequence shown here is derived from an EMBL/GenBank/DDBJ whole genome shotgun (WGS) entry which is preliminary data.</text>
</comment>
<keyword evidence="1" id="KW-0472">Membrane</keyword>
<keyword evidence="3" id="KW-1185">Reference proteome</keyword>
<accession>A0AA39I326</accession>
<dbReference type="Proteomes" id="UP001175271">
    <property type="component" value="Unassembled WGS sequence"/>
</dbReference>
<name>A0AA39I326_9BILA</name>
<evidence type="ECO:0000313" key="3">
    <source>
        <dbReference type="Proteomes" id="UP001175271"/>
    </source>
</evidence>
<reference evidence="2" key="1">
    <citation type="submission" date="2023-06" db="EMBL/GenBank/DDBJ databases">
        <title>Genomic analysis of the entomopathogenic nematode Steinernema hermaphroditum.</title>
        <authorList>
            <person name="Schwarz E.M."/>
            <person name="Heppert J.K."/>
            <person name="Baniya A."/>
            <person name="Schwartz H.T."/>
            <person name="Tan C.-H."/>
            <person name="Antoshechkin I."/>
            <person name="Sternberg P.W."/>
            <person name="Goodrich-Blair H."/>
            <person name="Dillman A.R."/>
        </authorList>
    </citation>
    <scope>NUCLEOTIDE SEQUENCE</scope>
    <source>
        <strain evidence="2">PS9179</strain>
        <tissue evidence="2">Whole animal</tissue>
    </source>
</reference>